<gene>
    <name evidence="2" type="ORF">O6P43_003559</name>
</gene>
<keyword evidence="1" id="KW-0812">Transmembrane</keyword>
<keyword evidence="1" id="KW-1133">Transmembrane helix</keyword>
<dbReference type="Proteomes" id="UP001163823">
    <property type="component" value="Chromosome 2"/>
</dbReference>
<evidence type="ECO:0000256" key="1">
    <source>
        <dbReference type="SAM" id="Phobius"/>
    </source>
</evidence>
<keyword evidence="1" id="KW-0472">Membrane</keyword>
<comment type="caution">
    <text evidence="2">The sequence shown here is derived from an EMBL/GenBank/DDBJ whole genome shotgun (WGS) entry which is preliminary data.</text>
</comment>
<proteinExistence type="predicted"/>
<accession>A0AAD7QEZ6</accession>
<evidence type="ECO:0000313" key="3">
    <source>
        <dbReference type="Proteomes" id="UP001163823"/>
    </source>
</evidence>
<keyword evidence="3" id="KW-1185">Reference proteome</keyword>
<organism evidence="2 3">
    <name type="scientific">Quillaja saponaria</name>
    <name type="common">Soap bark tree</name>
    <dbReference type="NCBI Taxonomy" id="32244"/>
    <lineage>
        <taxon>Eukaryota</taxon>
        <taxon>Viridiplantae</taxon>
        <taxon>Streptophyta</taxon>
        <taxon>Embryophyta</taxon>
        <taxon>Tracheophyta</taxon>
        <taxon>Spermatophyta</taxon>
        <taxon>Magnoliopsida</taxon>
        <taxon>eudicotyledons</taxon>
        <taxon>Gunneridae</taxon>
        <taxon>Pentapetalae</taxon>
        <taxon>rosids</taxon>
        <taxon>fabids</taxon>
        <taxon>Fabales</taxon>
        <taxon>Quillajaceae</taxon>
        <taxon>Quillaja</taxon>
    </lineage>
</organism>
<feature type="transmembrane region" description="Helical" evidence="1">
    <location>
        <begin position="54"/>
        <end position="73"/>
    </location>
</feature>
<evidence type="ECO:0000313" key="2">
    <source>
        <dbReference type="EMBL" id="KAJ7980269.1"/>
    </source>
</evidence>
<protein>
    <submittedName>
        <fullName evidence="2">Uncharacterized protein</fullName>
    </submittedName>
</protein>
<sequence>MRITSLEHCPILILLIEVSVQVMVKRNSSLASTIDIGIGAGSPFLDWLKQLMKLYLHAAGAVTFVVLLFTIVISHCTFGADKFGILQQGFNETRKNFYFSR</sequence>
<dbReference type="AlphaFoldDB" id="A0AAD7QEZ6"/>
<name>A0AAD7QEZ6_QUISA</name>
<dbReference type="KEGG" id="qsa:O6P43_003559"/>
<reference evidence="2" key="1">
    <citation type="journal article" date="2023" name="Science">
        <title>Elucidation of the pathway for biosynthesis of saponin adjuvants from the soapbark tree.</title>
        <authorList>
            <person name="Reed J."/>
            <person name="Orme A."/>
            <person name="El-Demerdash A."/>
            <person name="Owen C."/>
            <person name="Martin L.B.B."/>
            <person name="Misra R.C."/>
            <person name="Kikuchi S."/>
            <person name="Rejzek M."/>
            <person name="Martin A.C."/>
            <person name="Harkess A."/>
            <person name="Leebens-Mack J."/>
            <person name="Louveau T."/>
            <person name="Stephenson M.J."/>
            <person name="Osbourn A."/>
        </authorList>
    </citation>
    <scope>NUCLEOTIDE SEQUENCE</scope>
    <source>
        <strain evidence="2">S10</strain>
    </source>
</reference>
<dbReference type="EMBL" id="JARAOO010000002">
    <property type="protein sequence ID" value="KAJ7980269.1"/>
    <property type="molecule type" value="Genomic_DNA"/>
</dbReference>